<dbReference type="GO" id="GO:0046872">
    <property type="term" value="F:metal ion binding"/>
    <property type="evidence" value="ECO:0007669"/>
    <property type="project" value="UniProtKB-KW"/>
</dbReference>
<dbReference type="PROSITE" id="PS50255">
    <property type="entry name" value="CYTOCHROME_B5_2"/>
    <property type="match status" value="1"/>
</dbReference>
<name>D2W074_NAEGR</name>
<comment type="similarity">
    <text evidence="4">Belongs to the cytochrome b5 family.</text>
</comment>
<dbReference type="GO" id="GO:0020037">
    <property type="term" value="F:heme binding"/>
    <property type="evidence" value="ECO:0007669"/>
    <property type="project" value="TreeGrafter"/>
</dbReference>
<proteinExistence type="inferred from homology"/>
<evidence type="ECO:0000256" key="5">
    <source>
        <dbReference type="SAM" id="MobiDB-lite"/>
    </source>
</evidence>
<dbReference type="InParanoid" id="D2W074"/>
<accession>D2W074</accession>
<dbReference type="GO" id="GO:0016020">
    <property type="term" value="C:membrane"/>
    <property type="evidence" value="ECO:0007669"/>
    <property type="project" value="TreeGrafter"/>
</dbReference>
<dbReference type="GeneID" id="8857399"/>
<dbReference type="RefSeq" id="XP_002670266.1">
    <property type="nucleotide sequence ID" value="XM_002670220.1"/>
</dbReference>
<dbReference type="OrthoDB" id="260519at2759"/>
<dbReference type="KEGG" id="ngr:NAEGRDRAFT_74757"/>
<dbReference type="STRING" id="5762.D2W074"/>
<keyword evidence="2" id="KW-0479">Metal-binding</keyword>
<evidence type="ECO:0000256" key="3">
    <source>
        <dbReference type="ARBA" id="ARBA00023004"/>
    </source>
</evidence>
<dbReference type="Proteomes" id="UP000006671">
    <property type="component" value="Unassembled WGS sequence"/>
</dbReference>
<dbReference type="AlphaFoldDB" id="D2W074"/>
<dbReference type="Gene3D" id="3.10.120.10">
    <property type="entry name" value="Cytochrome b5-like heme/steroid binding domain"/>
    <property type="match status" value="1"/>
</dbReference>
<protein>
    <submittedName>
        <fullName evidence="7">Predicted protein</fullName>
    </submittedName>
</protein>
<dbReference type="SMART" id="SM01117">
    <property type="entry name" value="Cyt-b5"/>
    <property type="match status" value="1"/>
</dbReference>
<dbReference type="InterPro" id="IPR001199">
    <property type="entry name" value="Cyt_B5-like_heme/steroid-bd"/>
</dbReference>
<evidence type="ECO:0000256" key="4">
    <source>
        <dbReference type="ARBA" id="ARBA00038168"/>
    </source>
</evidence>
<gene>
    <name evidence="7" type="ORF">NAEGRDRAFT_74757</name>
</gene>
<keyword evidence="8" id="KW-1185">Reference proteome</keyword>
<dbReference type="VEuPathDB" id="AmoebaDB:NAEGRDRAFT_74757"/>
<organism evidence="8">
    <name type="scientific">Naegleria gruberi</name>
    <name type="common">Amoeba</name>
    <dbReference type="NCBI Taxonomy" id="5762"/>
    <lineage>
        <taxon>Eukaryota</taxon>
        <taxon>Discoba</taxon>
        <taxon>Heterolobosea</taxon>
        <taxon>Tetramitia</taxon>
        <taxon>Eutetramitia</taxon>
        <taxon>Vahlkampfiidae</taxon>
        <taxon>Naegleria</taxon>
    </lineage>
</organism>
<keyword evidence="1" id="KW-0349">Heme</keyword>
<dbReference type="InterPro" id="IPR050668">
    <property type="entry name" value="Cytochrome_b5"/>
</dbReference>
<evidence type="ECO:0000259" key="6">
    <source>
        <dbReference type="PROSITE" id="PS50255"/>
    </source>
</evidence>
<evidence type="ECO:0000313" key="7">
    <source>
        <dbReference type="EMBL" id="EFC37522.1"/>
    </source>
</evidence>
<dbReference type="SUPFAM" id="SSF55856">
    <property type="entry name" value="Cytochrome b5-like heme/steroid binding domain"/>
    <property type="match status" value="1"/>
</dbReference>
<feature type="domain" description="Cytochrome b5 heme-binding" evidence="6">
    <location>
        <begin position="30"/>
        <end position="109"/>
    </location>
</feature>
<evidence type="ECO:0000313" key="8">
    <source>
        <dbReference type="Proteomes" id="UP000006671"/>
    </source>
</evidence>
<feature type="region of interest" description="Disordered" evidence="5">
    <location>
        <begin position="1"/>
        <end position="36"/>
    </location>
</feature>
<reference evidence="7 8" key="1">
    <citation type="journal article" date="2010" name="Cell">
        <title>The genome of Naegleria gruberi illuminates early eukaryotic versatility.</title>
        <authorList>
            <person name="Fritz-Laylin L.K."/>
            <person name="Prochnik S.E."/>
            <person name="Ginger M.L."/>
            <person name="Dacks J.B."/>
            <person name="Carpenter M.L."/>
            <person name="Field M.C."/>
            <person name="Kuo A."/>
            <person name="Paredez A."/>
            <person name="Chapman J."/>
            <person name="Pham J."/>
            <person name="Shu S."/>
            <person name="Neupane R."/>
            <person name="Cipriano M."/>
            <person name="Mancuso J."/>
            <person name="Tu H."/>
            <person name="Salamov A."/>
            <person name="Lindquist E."/>
            <person name="Shapiro H."/>
            <person name="Lucas S."/>
            <person name="Grigoriev I.V."/>
            <person name="Cande W.Z."/>
            <person name="Fulton C."/>
            <person name="Rokhsar D.S."/>
            <person name="Dawson S.C."/>
        </authorList>
    </citation>
    <scope>NUCLEOTIDE SEQUENCE [LARGE SCALE GENOMIC DNA]</scope>
    <source>
        <strain evidence="7 8">NEG-M</strain>
    </source>
</reference>
<dbReference type="OMA" id="AKSECWM"/>
<evidence type="ECO:0000256" key="1">
    <source>
        <dbReference type="ARBA" id="ARBA00022617"/>
    </source>
</evidence>
<dbReference type="Pfam" id="PF00173">
    <property type="entry name" value="Cyt-b5"/>
    <property type="match status" value="1"/>
</dbReference>
<dbReference type="EMBL" id="GG738917">
    <property type="protein sequence ID" value="EFC37522.1"/>
    <property type="molecule type" value="Genomic_DNA"/>
</dbReference>
<evidence type="ECO:0000256" key="2">
    <source>
        <dbReference type="ARBA" id="ARBA00022723"/>
    </source>
</evidence>
<dbReference type="PANTHER" id="PTHR19359">
    <property type="entry name" value="CYTOCHROME B5"/>
    <property type="match status" value="1"/>
</dbReference>
<dbReference type="InterPro" id="IPR036400">
    <property type="entry name" value="Cyt_B5-like_heme/steroid_sf"/>
</dbReference>
<keyword evidence="3" id="KW-0408">Iron</keyword>
<sequence length="122" mass="13356">MGAKCAKDDTTSSSKVEDNSKSKSEERKNTPPKEKRELKIYTMDDVAKSECWMVVDGYVVDCTGFDKDHPGGAYAIVQYAKKDATDIFLSSHGKRGVAKMKALAIGTIDGYKDIGKQLADIN</sequence>